<dbReference type="InterPro" id="IPR036259">
    <property type="entry name" value="MFS_trans_sf"/>
</dbReference>
<keyword evidence="4 6" id="KW-1133">Transmembrane helix</keyword>
<feature type="transmembrane region" description="Helical" evidence="6">
    <location>
        <begin position="58"/>
        <end position="74"/>
    </location>
</feature>
<dbReference type="EMBL" id="CP077074">
    <property type="protein sequence ID" value="QXH42871.1"/>
    <property type="molecule type" value="Genomic_DNA"/>
</dbReference>
<dbReference type="Proteomes" id="UP000693952">
    <property type="component" value="Chromosome"/>
</dbReference>
<feature type="transmembrane region" description="Helical" evidence="6">
    <location>
        <begin position="231"/>
        <end position="253"/>
    </location>
</feature>
<feature type="transmembrane region" description="Helical" evidence="6">
    <location>
        <begin position="303"/>
        <end position="325"/>
    </location>
</feature>
<accession>A0ABX8MZE5</accession>
<name>A0ABX8MZE5_9PSED</name>
<dbReference type="Gene3D" id="1.20.1250.20">
    <property type="entry name" value="MFS general substrate transporter like domains"/>
    <property type="match status" value="1"/>
</dbReference>
<sequence>MSTLEVAPRLEPLASRARWALASLALAMLMPSLDTSIANAGLPQLAQAFDASFQQVQWVVLAYLLTITVLIASAGRLGDLLGRRRVLLGGIMLFCLGSLGCGLAPGLHGLLAARAVQGAGAAAMLAQTLALVGDVLPKGRTGSAMGLLGTLSALGTTLGPALGGWLLASVGWRWMFLVNLPLGLVALVLAWRCLPEDRRSTASDGFDVPGTLLLALGLGAYALALTLGRNLLAPLNLGLLLVAVVAMGALLWVERRARAPLFQPALLQRRPLRASLLTSLLVSTVIMSTLVVGPFYLSRGLALPTVWVGLGLSLGPLVAAMVGVPAGRLVDRHGPQLPCQVGLFGMLLGLGLLVLLPVRLGLTGYLLPITLVTAGYALFQAANNSLLLLDVPAAQRGLAAGLLSLSRNLGLISGAAAMGAVFARASRGGALEQAAAAVQGMRVTFGVAAVLVLLALLVALVARRPEASFEACRAPRPD</sequence>
<evidence type="ECO:0000256" key="3">
    <source>
        <dbReference type="ARBA" id="ARBA00022692"/>
    </source>
</evidence>
<dbReference type="SUPFAM" id="SSF103473">
    <property type="entry name" value="MFS general substrate transporter"/>
    <property type="match status" value="1"/>
</dbReference>
<organism evidence="8 9">
    <name type="scientific">Pseudomonas sessilinigenes</name>
    <dbReference type="NCBI Taxonomy" id="658629"/>
    <lineage>
        <taxon>Bacteria</taxon>
        <taxon>Pseudomonadati</taxon>
        <taxon>Pseudomonadota</taxon>
        <taxon>Gammaproteobacteria</taxon>
        <taxon>Pseudomonadales</taxon>
        <taxon>Pseudomonadaceae</taxon>
        <taxon>Pseudomonas</taxon>
    </lineage>
</organism>
<evidence type="ECO:0000256" key="2">
    <source>
        <dbReference type="ARBA" id="ARBA00022448"/>
    </source>
</evidence>
<feature type="domain" description="Major facilitator superfamily (MFS) profile" evidence="7">
    <location>
        <begin position="20"/>
        <end position="467"/>
    </location>
</feature>
<keyword evidence="2" id="KW-0813">Transport</keyword>
<evidence type="ECO:0000313" key="9">
    <source>
        <dbReference type="Proteomes" id="UP000693952"/>
    </source>
</evidence>
<feature type="transmembrane region" description="Helical" evidence="6">
    <location>
        <begin position="86"/>
        <end position="105"/>
    </location>
</feature>
<feature type="transmembrane region" description="Helical" evidence="6">
    <location>
        <begin position="174"/>
        <end position="194"/>
    </location>
</feature>
<dbReference type="PANTHER" id="PTHR42718">
    <property type="entry name" value="MAJOR FACILITATOR SUPERFAMILY MULTIDRUG TRANSPORTER MFSC"/>
    <property type="match status" value="1"/>
</dbReference>
<dbReference type="CDD" id="cd17321">
    <property type="entry name" value="MFS_MMR_MDR_like"/>
    <property type="match status" value="1"/>
</dbReference>
<feature type="transmembrane region" description="Helical" evidence="6">
    <location>
        <begin position="362"/>
        <end position="379"/>
    </location>
</feature>
<feature type="transmembrane region" description="Helical" evidence="6">
    <location>
        <begin position="206"/>
        <end position="225"/>
    </location>
</feature>
<dbReference type="PROSITE" id="PS50850">
    <property type="entry name" value="MFS"/>
    <property type="match status" value="1"/>
</dbReference>
<dbReference type="PRINTS" id="PR01036">
    <property type="entry name" value="TCRTETB"/>
</dbReference>
<dbReference type="PANTHER" id="PTHR42718:SF9">
    <property type="entry name" value="MAJOR FACILITATOR SUPERFAMILY MULTIDRUG TRANSPORTER MFSC"/>
    <property type="match status" value="1"/>
</dbReference>
<feature type="transmembrane region" description="Helical" evidence="6">
    <location>
        <begin position="400"/>
        <end position="423"/>
    </location>
</feature>
<feature type="transmembrane region" description="Helical" evidence="6">
    <location>
        <begin position="111"/>
        <end position="132"/>
    </location>
</feature>
<feature type="transmembrane region" description="Helical" evidence="6">
    <location>
        <begin position="144"/>
        <end position="168"/>
    </location>
</feature>
<keyword evidence="9" id="KW-1185">Reference proteome</keyword>
<reference evidence="8" key="1">
    <citation type="submission" date="2021-06" db="EMBL/GenBank/DDBJ databases">
        <title>Updating the genus Pseudomonas: Description of 43 new species and partition of the Pseudomonas putida group.</title>
        <authorList>
            <person name="Girard L."/>
            <person name="Lood C."/>
            <person name="Vandamme P."/>
            <person name="Rokni-Zadeh H."/>
            <person name="van Noort V."/>
            <person name="Hofte M."/>
            <person name="Lavigne R."/>
            <person name="De Mot R."/>
        </authorList>
    </citation>
    <scope>NUCLEOTIDE SEQUENCE</scope>
    <source>
        <strain evidence="8">CMR12a</strain>
    </source>
</reference>
<comment type="subcellular location">
    <subcellularLocation>
        <location evidence="1">Membrane</location>
        <topology evidence="1">Multi-pass membrane protein</topology>
    </subcellularLocation>
</comment>
<feature type="transmembrane region" description="Helical" evidence="6">
    <location>
        <begin position="443"/>
        <end position="462"/>
    </location>
</feature>
<keyword evidence="3 6" id="KW-0812">Transmembrane</keyword>
<dbReference type="RefSeq" id="WP_124346338.1">
    <property type="nucleotide sequence ID" value="NZ_CP027706.1"/>
</dbReference>
<evidence type="ECO:0000256" key="5">
    <source>
        <dbReference type="ARBA" id="ARBA00023136"/>
    </source>
</evidence>
<dbReference type="InterPro" id="IPR011701">
    <property type="entry name" value="MFS"/>
</dbReference>
<dbReference type="Gene3D" id="1.20.1720.10">
    <property type="entry name" value="Multidrug resistance protein D"/>
    <property type="match status" value="1"/>
</dbReference>
<keyword evidence="5 6" id="KW-0472">Membrane</keyword>
<feature type="transmembrane region" description="Helical" evidence="6">
    <location>
        <begin position="274"/>
        <end position="297"/>
    </location>
</feature>
<evidence type="ECO:0000313" key="8">
    <source>
        <dbReference type="EMBL" id="QXH42871.1"/>
    </source>
</evidence>
<gene>
    <name evidence="8" type="ORF">KSS89_11840</name>
</gene>
<evidence type="ECO:0000259" key="7">
    <source>
        <dbReference type="PROSITE" id="PS50850"/>
    </source>
</evidence>
<evidence type="ECO:0000256" key="6">
    <source>
        <dbReference type="SAM" id="Phobius"/>
    </source>
</evidence>
<feature type="transmembrane region" description="Helical" evidence="6">
    <location>
        <begin position="337"/>
        <end position="356"/>
    </location>
</feature>
<dbReference type="InterPro" id="IPR020846">
    <property type="entry name" value="MFS_dom"/>
</dbReference>
<evidence type="ECO:0000256" key="1">
    <source>
        <dbReference type="ARBA" id="ARBA00004141"/>
    </source>
</evidence>
<protein>
    <submittedName>
        <fullName evidence="8">MFS transporter</fullName>
    </submittedName>
</protein>
<evidence type="ECO:0000256" key="4">
    <source>
        <dbReference type="ARBA" id="ARBA00022989"/>
    </source>
</evidence>
<dbReference type="Pfam" id="PF07690">
    <property type="entry name" value="MFS_1"/>
    <property type="match status" value="1"/>
</dbReference>
<proteinExistence type="predicted"/>